<dbReference type="Gene3D" id="1.10.10.10">
    <property type="entry name" value="Winged helix-like DNA-binding domain superfamily/Winged helix DNA-binding domain"/>
    <property type="match status" value="1"/>
</dbReference>
<feature type="region of interest" description="Disordered" evidence="6">
    <location>
        <begin position="184"/>
        <end position="265"/>
    </location>
</feature>
<dbReference type="PANTHER" id="PTHR43133:SF8">
    <property type="entry name" value="RNA POLYMERASE SIGMA FACTOR HI_1459-RELATED"/>
    <property type="match status" value="1"/>
</dbReference>
<comment type="caution">
    <text evidence="9">The sequence shown here is derived from an EMBL/GenBank/DDBJ whole genome shotgun (WGS) entry which is preliminary data.</text>
</comment>
<evidence type="ECO:0000313" key="9">
    <source>
        <dbReference type="EMBL" id="KYF55948.1"/>
    </source>
</evidence>
<feature type="compositionally biased region" description="Basic and acidic residues" evidence="6">
    <location>
        <begin position="89"/>
        <end position="98"/>
    </location>
</feature>
<dbReference type="EMBL" id="JELY01001392">
    <property type="protein sequence ID" value="KYF55948.1"/>
    <property type="molecule type" value="Genomic_DNA"/>
</dbReference>
<gene>
    <name evidence="9" type="ORF">BE08_00480</name>
</gene>
<dbReference type="Pfam" id="PF04542">
    <property type="entry name" value="Sigma70_r2"/>
    <property type="match status" value="1"/>
</dbReference>
<dbReference type="InterPro" id="IPR013325">
    <property type="entry name" value="RNA_pol_sigma_r2"/>
</dbReference>
<evidence type="ECO:0000256" key="2">
    <source>
        <dbReference type="ARBA" id="ARBA00023015"/>
    </source>
</evidence>
<dbReference type="Proteomes" id="UP000075420">
    <property type="component" value="Unassembled WGS sequence"/>
</dbReference>
<keyword evidence="5" id="KW-0804">Transcription</keyword>
<evidence type="ECO:0000256" key="3">
    <source>
        <dbReference type="ARBA" id="ARBA00023082"/>
    </source>
</evidence>
<evidence type="ECO:0000313" key="10">
    <source>
        <dbReference type="Proteomes" id="UP000075420"/>
    </source>
</evidence>
<feature type="compositionally biased region" description="Basic and acidic residues" evidence="6">
    <location>
        <begin position="244"/>
        <end position="265"/>
    </location>
</feature>
<proteinExistence type="inferred from homology"/>
<evidence type="ECO:0000256" key="1">
    <source>
        <dbReference type="ARBA" id="ARBA00010641"/>
    </source>
</evidence>
<dbReference type="NCBIfam" id="TIGR02937">
    <property type="entry name" value="sigma70-ECF"/>
    <property type="match status" value="1"/>
</dbReference>
<dbReference type="InterPro" id="IPR013324">
    <property type="entry name" value="RNA_pol_sigma_r3/r4-like"/>
</dbReference>
<dbReference type="InterPro" id="IPR013249">
    <property type="entry name" value="RNA_pol_sigma70_r4_t2"/>
</dbReference>
<keyword evidence="3" id="KW-0731">Sigma factor</keyword>
<dbReference type="InterPro" id="IPR036388">
    <property type="entry name" value="WH-like_DNA-bd_sf"/>
</dbReference>
<keyword evidence="2" id="KW-0805">Transcription regulation</keyword>
<evidence type="ECO:0000256" key="6">
    <source>
        <dbReference type="SAM" id="MobiDB-lite"/>
    </source>
</evidence>
<dbReference type="AlphaFoldDB" id="A0A150PKJ4"/>
<name>A0A150PKJ4_SORCE</name>
<dbReference type="InterPro" id="IPR007627">
    <property type="entry name" value="RNA_pol_sigma70_r2"/>
</dbReference>
<feature type="compositionally biased region" description="Basic and acidic residues" evidence="6">
    <location>
        <begin position="184"/>
        <end position="238"/>
    </location>
</feature>
<organism evidence="9 10">
    <name type="scientific">Sorangium cellulosum</name>
    <name type="common">Polyangium cellulosum</name>
    <dbReference type="NCBI Taxonomy" id="56"/>
    <lineage>
        <taxon>Bacteria</taxon>
        <taxon>Pseudomonadati</taxon>
        <taxon>Myxococcota</taxon>
        <taxon>Polyangia</taxon>
        <taxon>Polyangiales</taxon>
        <taxon>Polyangiaceae</taxon>
        <taxon>Sorangium</taxon>
    </lineage>
</organism>
<accession>A0A150PKJ4</accession>
<dbReference type="GO" id="GO:0006352">
    <property type="term" value="P:DNA-templated transcription initiation"/>
    <property type="evidence" value="ECO:0007669"/>
    <property type="project" value="InterPro"/>
</dbReference>
<feature type="region of interest" description="Disordered" evidence="6">
    <location>
        <begin position="89"/>
        <end position="113"/>
    </location>
</feature>
<dbReference type="GO" id="GO:0003677">
    <property type="term" value="F:DNA binding"/>
    <property type="evidence" value="ECO:0007669"/>
    <property type="project" value="UniProtKB-KW"/>
</dbReference>
<dbReference type="PANTHER" id="PTHR43133">
    <property type="entry name" value="RNA POLYMERASE ECF-TYPE SIGMA FACTO"/>
    <property type="match status" value="1"/>
</dbReference>
<evidence type="ECO:0000259" key="8">
    <source>
        <dbReference type="Pfam" id="PF08281"/>
    </source>
</evidence>
<evidence type="ECO:0000256" key="5">
    <source>
        <dbReference type="ARBA" id="ARBA00023163"/>
    </source>
</evidence>
<dbReference type="Gene3D" id="1.10.1740.10">
    <property type="match status" value="1"/>
</dbReference>
<feature type="domain" description="RNA polymerase sigma factor 70 region 4 type 2" evidence="8">
    <location>
        <begin position="124"/>
        <end position="176"/>
    </location>
</feature>
<evidence type="ECO:0000256" key="4">
    <source>
        <dbReference type="ARBA" id="ARBA00023125"/>
    </source>
</evidence>
<dbReference type="GO" id="GO:0016987">
    <property type="term" value="F:sigma factor activity"/>
    <property type="evidence" value="ECO:0007669"/>
    <property type="project" value="UniProtKB-KW"/>
</dbReference>
<reference evidence="9 10" key="1">
    <citation type="submission" date="2014-02" db="EMBL/GenBank/DDBJ databases">
        <title>The small core and large imbalanced accessory genome model reveals a collaborative survival strategy of Sorangium cellulosum strains in nature.</title>
        <authorList>
            <person name="Han K."/>
            <person name="Peng R."/>
            <person name="Blom J."/>
            <person name="Li Y.-Z."/>
        </authorList>
    </citation>
    <scope>NUCLEOTIDE SEQUENCE [LARGE SCALE GENOMIC DNA]</scope>
    <source>
        <strain evidence="9 10">So0157-25</strain>
    </source>
</reference>
<dbReference type="CDD" id="cd06171">
    <property type="entry name" value="Sigma70_r4"/>
    <property type="match status" value="1"/>
</dbReference>
<dbReference type="SUPFAM" id="SSF88946">
    <property type="entry name" value="Sigma2 domain of RNA polymerase sigma factors"/>
    <property type="match status" value="1"/>
</dbReference>
<evidence type="ECO:0000259" key="7">
    <source>
        <dbReference type="Pfam" id="PF04542"/>
    </source>
</evidence>
<feature type="domain" description="RNA polymerase sigma-70 region 2" evidence="7">
    <location>
        <begin position="25"/>
        <end position="91"/>
    </location>
</feature>
<dbReference type="Pfam" id="PF08281">
    <property type="entry name" value="Sigma70_r4_2"/>
    <property type="match status" value="1"/>
</dbReference>
<comment type="similarity">
    <text evidence="1">Belongs to the sigma-70 factor family. ECF subfamily.</text>
</comment>
<dbReference type="SUPFAM" id="SSF88659">
    <property type="entry name" value="Sigma3 and sigma4 domains of RNA polymerase sigma factors"/>
    <property type="match status" value="1"/>
</dbReference>
<dbReference type="InterPro" id="IPR039425">
    <property type="entry name" value="RNA_pol_sigma-70-like"/>
</dbReference>
<sequence length="265" mass="28521">MDELALNAAMDRYACGDARAFPELHRALHGRLLAYLTRMCSSATLAGDLTQETFLRVHRARSTFAPGGAVTPWAYSIARNVYLDHARAQRHRSAERLPSDPGAEPPDPRGADAEAVAVASQTARAVERVLSSLPAAQREAFVLLRYEGLSVHDAAAILGATPTAVKLRAFRAYEALRAELEELKRRPEGGKGAEQSGKRRAETGAERRAETGAERRAETGAERRAETGAERRAGRSTEKSAAAEPERRGGRGRAPGDVRGGSDEG</sequence>
<dbReference type="InterPro" id="IPR014284">
    <property type="entry name" value="RNA_pol_sigma-70_dom"/>
</dbReference>
<protein>
    <submittedName>
        <fullName evidence="9">RNA polymerase subunit sigma</fullName>
    </submittedName>
</protein>
<keyword evidence="4" id="KW-0238">DNA-binding</keyword>